<proteinExistence type="predicted"/>
<evidence type="ECO:0000313" key="1">
    <source>
        <dbReference type="EMBL" id="MDC3419969.1"/>
    </source>
</evidence>
<dbReference type="RefSeq" id="WP_259870562.1">
    <property type="nucleotide sequence ID" value="NZ_JAMQJZ010000003.1"/>
</dbReference>
<dbReference type="GO" id="GO:0030420">
    <property type="term" value="P:establishment of competence for transformation"/>
    <property type="evidence" value="ECO:0007669"/>
    <property type="project" value="InterPro"/>
</dbReference>
<reference evidence="1" key="1">
    <citation type="submission" date="2022-06" db="EMBL/GenBank/DDBJ databases">
        <title>Aquibacillus sp. a new bacterium isolated from soil saline samples.</title>
        <authorList>
            <person name="Galisteo C."/>
            <person name="De La Haba R."/>
            <person name="Sanchez-Porro C."/>
            <person name="Ventosa A."/>
        </authorList>
    </citation>
    <scope>NUCLEOTIDE SEQUENCE</scope>
    <source>
        <strain evidence="1">JCM 12387</strain>
    </source>
</reference>
<dbReference type="AlphaFoldDB" id="A0A9X3WMC8"/>
<protein>
    <submittedName>
        <fullName evidence="1">Competence protein ComK</fullName>
    </submittedName>
</protein>
<dbReference type="EMBL" id="JAMQJZ010000003">
    <property type="protein sequence ID" value="MDC3419969.1"/>
    <property type="molecule type" value="Genomic_DNA"/>
</dbReference>
<name>A0A9X3WMC8_9BACI</name>
<evidence type="ECO:0000313" key="2">
    <source>
        <dbReference type="Proteomes" id="UP001145072"/>
    </source>
</evidence>
<accession>A0A9X3WMC8</accession>
<dbReference type="Pfam" id="PF06338">
    <property type="entry name" value="ComK"/>
    <property type="match status" value="1"/>
</dbReference>
<gene>
    <name evidence="1" type="ORF">NC661_06245</name>
</gene>
<organism evidence="1 2">
    <name type="scientific">Aquibacillus koreensis</name>
    <dbReference type="NCBI Taxonomy" id="279446"/>
    <lineage>
        <taxon>Bacteria</taxon>
        <taxon>Bacillati</taxon>
        <taxon>Bacillota</taxon>
        <taxon>Bacilli</taxon>
        <taxon>Bacillales</taxon>
        <taxon>Bacillaceae</taxon>
        <taxon>Aquibacillus</taxon>
    </lineage>
</organism>
<dbReference type="Proteomes" id="UP001145072">
    <property type="component" value="Unassembled WGS sequence"/>
</dbReference>
<keyword evidence="2" id="KW-1185">Reference proteome</keyword>
<dbReference type="InterPro" id="IPR010461">
    <property type="entry name" value="ComK"/>
</dbReference>
<comment type="caution">
    <text evidence="1">The sequence shown here is derived from an EMBL/GenBank/DDBJ whole genome shotgun (WGS) entry which is preliminary data.</text>
</comment>
<sequence length="169" mass="19710">MNTIINPSINRTLLMPENLESYLINEETTQIKRALHTDYQSIVYETRKIFYVKESPFSIIEKSCLNGLSSYEGRRAAMIYLTSSKHKVPILINAEKRIFCFPSQSPRAFECSWIFYHHVLEIRPDRAGDPNISSYIIFKNGQQVPMRESYYTLQHQMMRTALCIANCSN</sequence>